<proteinExistence type="predicted"/>
<accession>A0A5E4XZ73</accession>
<dbReference type="RefSeq" id="WP_150698890.1">
    <property type="nucleotide sequence ID" value="NZ_CABPRZ010000020.1"/>
</dbReference>
<evidence type="ECO:0000313" key="1">
    <source>
        <dbReference type="EMBL" id="VVE41640.1"/>
    </source>
</evidence>
<protein>
    <submittedName>
        <fullName evidence="1">Uncharacterized protein</fullName>
    </submittedName>
</protein>
<dbReference type="AlphaFoldDB" id="A0A5E4XZ73"/>
<gene>
    <name evidence="1" type="ORF">PTE30175_04091</name>
</gene>
<keyword evidence="2" id="KW-1185">Reference proteome</keyword>
<organism evidence="1 2">
    <name type="scientific">Pandoraea terrae</name>
    <dbReference type="NCBI Taxonomy" id="1537710"/>
    <lineage>
        <taxon>Bacteria</taxon>
        <taxon>Pseudomonadati</taxon>
        <taxon>Pseudomonadota</taxon>
        <taxon>Betaproteobacteria</taxon>
        <taxon>Burkholderiales</taxon>
        <taxon>Burkholderiaceae</taxon>
        <taxon>Pandoraea</taxon>
    </lineage>
</organism>
<sequence length="124" mass="13310">MLSHITNAQACVGANVGPLQAVFVFVIGEVVRAFALRLAVGKPASARFMALGAKDDWTGVKIWVEEDGKPSYAGKRFAAMNDPEMFAELRKTCVTKGASVGPNPQQRKIAASDLIEFLDETIGK</sequence>
<dbReference type="Proteomes" id="UP000414233">
    <property type="component" value="Unassembled WGS sequence"/>
</dbReference>
<evidence type="ECO:0000313" key="2">
    <source>
        <dbReference type="Proteomes" id="UP000414233"/>
    </source>
</evidence>
<reference evidence="1 2" key="1">
    <citation type="submission" date="2019-08" db="EMBL/GenBank/DDBJ databases">
        <authorList>
            <person name="Peeters C."/>
        </authorList>
    </citation>
    <scope>NUCLEOTIDE SEQUENCE [LARGE SCALE GENOMIC DNA]</scope>
    <source>
        <strain evidence="1 2">LMG 30175</strain>
    </source>
</reference>
<name>A0A5E4XZ73_9BURK</name>
<dbReference type="EMBL" id="CABPRZ010000020">
    <property type="protein sequence ID" value="VVE41640.1"/>
    <property type="molecule type" value="Genomic_DNA"/>
</dbReference>